<evidence type="ECO:0000313" key="8">
    <source>
        <dbReference type="EMBL" id="EIJ43842.1"/>
    </source>
</evidence>
<dbReference type="FunFam" id="3.90.550.10:FF:000003">
    <property type="entry name" value="2-C-methyl-D-erythritol 4-phosphate cytidylyltransferase"/>
    <property type="match status" value="1"/>
</dbReference>
<dbReference type="SUPFAM" id="SSF53448">
    <property type="entry name" value="Nucleotide-diphospho-sugar transferases"/>
    <property type="match status" value="1"/>
</dbReference>
<dbReference type="RefSeq" id="WP_002691379.1">
    <property type="nucleotide sequence ID" value="NZ_JH600070.1"/>
</dbReference>
<dbReference type="InterPro" id="IPR018294">
    <property type="entry name" value="ISPD_synthase_CS"/>
</dbReference>
<evidence type="ECO:0000256" key="1">
    <source>
        <dbReference type="ARBA" id="ARBA00001282"/>
    </source>
</evidence>
<evidence type="ECO:0000256" key="5">
    <source>
        <dbReference type="ARBA" id="ARBA00022695"/>
    </source>
</evidence>
<comment type="catalytic activity">
    <reaction evidence="1 7">
        <text>2-C-methyl-D-erythritol 4-phosphate + CTP + H(+) = 4-CDP-2-C-methyl-D-erythritol + diphosphate</text>
        <dbReference type="Rhea" id="RHEA:13429"/>
        <dbReference type="ChEBI" id="CHEBI:15378"/>
        <dbReference type="ChEBI" id="CHEBI:33019"/>
        <dbReference type="ChEBI" id="CHEBI:37563"/>
        <dbReference type="ChEBI" id="CHEBI:57823"/>
        <dbReference type="ChEBI" id="CHEBI:58262"/>
        <dbReference type="EC" id="2.7.7.60"/>
    </reaction>
</comment>
<protein>
    <recommendedName>
        <fullName evidence="7">2-C-methyl-D-erythritol 4-phosphate cytidylyltransferase</fullName>
        <ecNumber evidence="7">2.7.7.60</ecNumber>
    </recommendedName>
    <alternativeName>
        <fullName evidence="7">4-diphosphocytidyl-2C-methyl-D-erythritol synthase</fullName>
    </alternativeName>
    <alternativeName>
        <fullName evidence="7">MEP cytidylyltransferase</fullName>
        <shortName evidence="7">MCT</shortName>
    </alternativeName>
</protein>
<feature type="site" description="Positions MEP for the nucleophilic attack" evidence="7">
    <location>
        <position position="213"/>
    </location>
</feature>
<feature type="site" description="Transition state stabilizer" evidence="7">
    <location>
        <position position="25"/>
    </location>
</feature>
<evidence type="ECO:0000256" key="4">
    <source>
        <dbReference type="ARBA" id="ARBA00022679"/>
    </source>
</evidence>
<keyword evidence="4 7" id="KW-0808">Transferase</keyword>
<comment type="similarity">
    <text evidence="3 7">Belongs to the IspD/TarI cytidylyltransferase family. IspD subfamily.</text>
</comment>
<dbReference type="Proteomes" id="UP000005744">
    <property type="component" value="Unassembled WGS sequence"/>
</dbReference>
<dbReference type="NCBIfam" id="TIGR00453">
    <property type="entry name" value="ispD"/>
    <property type="match status" value="1"/>
</dbReference>
<dbReference type="CDD" id="cd02516">
    <property type="entry name" value="CDP-ME_synthetase"/>
    <property type="match status" value="1"/>
</dbReference>
<evidence type="ECO:0000256" key="6">
    <source>
        <dbReference type="ARBA" id="ARBA00023229"/>
    </source>
</evidence>
<evidence type="ECO:0000256" key="3">
    <source>
        <dbReference type="ARBA" id="ARBA00009789"/>
    </source>
</evidence>
<sequence length="232" mass="26096">MLNNRYWVVIPAAGIGTRMEADCPKQYLSVHDKTILQHTLERFDFPEIAGIVVALAKHDRYWQQLALDLTVPIFTADGGQERYHSVFNGLLTLTGKAHPDDWVLVHDAARPCVRQSDVRRLMQQLATHPVGGLLGIPVRDTLKRTTGENLVTDTVSRENLWHALTPQMFRYGLLYQALEKVILNHEPITDDAQAIEKLGHTPIFIEGHADNIKITRPQDLALAALYLQAIAV</sequence>
<dbReference type="OrthoDB" id="9806837at2"/>
<comment type="pathway">
    <text evidence="2 7">Isoprenoid biosynthesis; isopentenyl diphosphate biosynthesis via DXP pathway; isopentenyl diphosphate from 1-deoxy-D-xylulose 5-phosphate: step 2/6.</text>
</comment>
<keyword evidence="5 7" id="KW-0548">Nucleotidyltransferase</keyword>
<dbReference type="InterPro" id="IPR034683">
    <property type="entry name" value="IspD/TarI"/>
</dbReference>
<dbReference type="HOGENOM" id="CLU_061281_3_1_6"/>
<dbReference type="STRING" id="395493.BegalDRAFT_3015"/>
<evidence type="ECO:0000256" key="2">
    <source>
        <dbReference type="ARBA" id="ARBA00004787"/>
    </source>
</evidence>
<dbReference type="GO" id="GO:0050518">
    <property type="term" value="F:2-C-methyl-D-erythritol 4-phosphate cytidylyltransferase activity"/>
    <property type="evidence" value="ECO:0007669"/>
    <property type="project" value="UniProtKB-UniRule"/>
</dbReference>
<dbReference type="AlphaFoldDB" id="I3CJP9"/>
<dbReference type="UniPathway" id="UPA00056">
    <property type="reaction ID" value="UER00093"/>
</dbReference>
<evidence type="ECO:0000256" key="7">
    <source>
        <dbReference type="HAMAP-Rule" id="MF_00108"/>
    </source>
</evidence>
<feature type="site" description="Positions MEP for the nucleophilic attack" evidence="7">
    <location>
        <position position="157"/>
    </location>
</feature>
<dbReference type="Pfam" id="PF01128">
    <property type="entry name" value="IspD"/>
    <property type="match status" value="1"/>
</dbReference>
<reference evidence="8 9" key="1">
    <citation type="submission" date="2011-11" db="EMBL/GenBank/DDBJ databases">
        <title>Improved High-Quality Draft sequence of Beggiatoa alba B18lD.</title>
        <authorList>
            <consortium name="US DOE Joint Genome Institute"/>
            <person name="Lucas S."/>
            <person name="Han J."/>
            <person name="Lapidus A."/>
            <person name="Cheng J.-F."/>
            <person name="Goodwin L."/>
            <person name="Pitluck S."/>
            <person name="Peters L."/>
            <person name="Mikhailova N."/>
            <person name="Held B."/>
            <person name="Detter J.C."/>
            <person name="Han C."/>
            <person name="Tapia R."/>
            <person name="Land M."/>
            <person name="Hauser L."/>
            <person name="Kyrpides N."/>
            <person name="Ivanova N."/>
            <person name="Pagani I."/>
            <person name="Samuel K."/>
            <person name="Teske A."/>
            <person name="Mueller J."/>
            <person name="Woyke T."/>
        </authorList>
    </citation>
    <scope>NUCLEOTIDE SEQUENCE [LARGE SCALE GENOMIC DNA]</scope>
    <source>
        <strain evidence="8 9">B18LD</strain>
    </source>
</reference>
<dbReference type="InterPro" id="IPR029044">
    <property type="entry name" value="Nucleotide-diphossugar_trans"/>
</dbReference>
<dbReference type="EMBL" id="JH600070">
    <property type="protein sequence ID" value="EIJ43842.1"/>
    <property type="molecule type" value="Genomic_DNA"/>
</dbReference>
<comment type="function">
    <text evidence="7">Catalyzes the formation of 4-diphosphocytidyl-2-C-methyl-D-erythritol from CTP and 2-C-methyl-D-erythritol 4-phosphate (MEP).</text>
</comment>
<evidence type="ECO:0000313" key="9">
    <source>
        <dbReference type="Proteomes" id="UP000005744"/>
    </source>
</evidence>
<gene>
    <name evidence="7" type="primary">ispD</name>
    <name evidence="8" type="ORF">BegalDRAFT_3015</name>
</gene>
<feature type="site" description="Transition state stabilizer" evidence="7">
    <location>
        <position position="18"/>
    </location>
</feature>
<dbReference type="HAMAP" id="MF_00108">
    <property type="entry name" value="IspD"/>
    <property type="match status" value="1"/>
</dbReference>
<dbReference type="InterPro" id="IPR050088">
    <property type="entry name" value="IspD/TarI_cytidylyltransf_bact"/>
</dbReference>
<organism evidence="8 9">
    <name type="scientific">Beggiatoa alba B18LD</name>
    <dbReference type="NCBI Taxonomy" id="395493"/>
    <lineage>
        <taxon>Bacteria</taxon>
        <taxon>Pseudomonadati</taxon>
        <taxon>Pseudomonadota</taxon>
        <taxon>Gammaproteobacteria</taxon>
        <taxon>Thiotrichales</taxon>
        <taxon>Thiotrichaceae</taxon>
        <taxon>Beggiatoa</taxon>
    </lineage>
</organism>
<dbReference type="PROSITE" id="PS01295">
    <property type="entry name" value="ISPD"/>
    <property type="match status" value="1"/>
</dbReference>
<dbReference type="eggNOG" id="COG1211">
    <property type="taxonomic scope" value="Bacteria"/>
</dbReference>
<dbReference type="Gene3D" id="3.90.550.10">
    <property type="entry name" value="Spore Coat Polysaccharide Biosynthesis Protein SpsA, Chain A"/>
    <property type="match status" value="1"/>
</dbReference>
<dbReference type="PANTHER" id="PTHR32125">
    <property type="entry name" value="2-C-METHYL-D-ERYTHRITOL 4-PHOSPHATE CYTIDYLYLTRANSFERASE, CHLOROPLASTIC"/>
    <property type="match status" value="1"/>
</dbReference>
<keyword evidence="9" id="KW-1185">Reference proteome</keyword>
<keyword evidence="6 7" id="KW-0414">Isoprene biosynthesis</keyword>
<dbReference type="EC" id="2.7.7.60" evidence="7"/>
<accession>I3CJP9</accession>
<name>I3CJP9_9GAMM</name>
<dbReference type="GO" id="GO:0019288">
    <property type="term" value="P:isopentenyl diphosphate biosynthetic process, methylerythritol 4-phosphate pathway"/>
    <property type="evidence" value="ECO:0007669"/>
    <property type="project" value="UniProtKB-UniRule"/>
</dbReference>
<dbReference type="InterPro" id="IPR001228">
    <property type="entry name" value="IspD"/>
</dbReference>
<proteinExistence type="inferred from homology"/>
<dbReference type="PANTHER" id="PTHR32125:SF4">
    <property type="entry name" value="2-C-METHYL-D-ERYTHRITOL 4-PHOSPHATE CYTIDYLYLTRANSFERASE, CHLOROPLASTIC"/>
    <property type="match status" value="1"/>
</dbReference>